<sequence length="511" mass="54105">MIRPQWIALLYSLVCVSNIAFANGASSKILSGGKDVASRAVILQGTHKNSIGSVSSRLPKGSGFGSIRGKSQSVSGMLNSIDSHRVHDTLKQSVGKALSRGRSKNSLINGALRRISKMTDAHASIPGLPVGTVSGRELTTSHQNIIPSIRHRNSLRTGSGITSQGGISARSRSRSRSRSGVGGRHSTIGRRRGSHVTTARSGHGKQNGGVSMAHRSRHRSSSSRAGHLSRASKLRGTTSHLFRNSHGHHVSASGMSQHGSMTHSDLISRGNLGTNLASTDLIHGGHLGTKLASSNAVSQGTSDAHLLASILDQGHSNGNPYDVTALLPNFIAEEPRIFLDKQTSVRGAYPQIVVGRPEPLLAAPILPIALGSDGHVLTSSNSQIKEVLKSVLNTLSSSKLLSKQNIGSLMQSIRNSVDDQKKILVSGVPGPKIELSPIIHAGSKAVSTENIIRIKEPGKVSPIVLKTGGQLEISSGVSGNPAFKIYGFLPAKYEKKYNDESDNDERKKKKE</sequence>
<name>A0A8B8C2P0_CRAVI</name>
<dbReference type="OrthoDB" id="6153573at2759"/>
<evidence type="ECO:0000313" key="3">
    <source>
        <dbReference type="Proteomes" id="UP000694844"/>
    </source>
</evidence>
<accession>A0A8B8C2P0</accession>
<feature type="chain" id="PRO_5034578088" evidence="2">
    <location>
        <begin position="25"/>
        <end position="511"/>
    </location>
</feature>
<keyword evidence="2" id="KW-0732">Signal</keyword>
<feature type="region of interest" description="Disordered" evidence="1">
    <location>
        <begin position="142"/>
        <end position="266"/>
    </location>
</feature>
<feature type="compositionally biased region" description="Low complexity" evidence="1">
    <location>
        <begin position="222"/>
        <end position="231"/>
    </location>
</feature>
<dbReference type="KEGG" id="cvn:111115414"/>
<dbReference type="RefSeq" id="XP_022309845.1">
    <property type="nucleotide sequence ID" value="XM_022454137.1"/>
</dbReference>
<keyword evidence="3" id="KW-1185">Reference proteome</keyword>
<evidence type="ECO:0000256" key="2">
    <source>
        <dbReference type="SAM" id="SignalP"/>
    </source>
</evidence>
<dbReference type="AlphaFoldDB" id="A0A8B8C2P0"/>
<reference evidence="4" key="1">
    <citation type="submission" date="2025-08" db="UniProtKB">
        <authorList>
            <consortium name="RefSeq"/>
        </authorList>
    </citation>
    <scope>IDENTIFICATION</scope>
    <source>
        <tissue evidence="4">Whole sample</tissue>
    </source>
</reference>
<evidence type="ECO:0000313" key="4">
    <source>
        <dbReference type="RefSeq" id="XP_022309845.1"/>
    </source>
</evidence>
<evidence type="ECO:0000256" key="1">
    <source>
        <dbReference type="SAM" id="MobiDB-lite"/>
    </source>
</evidence>
<feature type="compositionally biased region" description="Low complexity" evidence="1">
    <location>
        <begin position="157"/>
        <end position="170"/>
    </location>
</feature>
<feature type="signal peptide" evidence="2">
    <location>
        <begin position="1"/>
        <end position="24"/>
    </location>
</feature>
<dbReference type="Proteomes" id="UP000694844">
    <property type="component" value="Chromosome 9"/>
</dbReference>
<organism evidence="3 4">
    <name type="scientific">Crassostrea virginica</name>
    <name type="common">Eastern oyster</name>
    <dbReference type="NCBI Taxonomy" id="6565"/>
    <lineage>
        <taxon>Eukaryota</taxon>
        <taxon>Metazoa</taxon>
        <taxon>Spiralia</taxon>
        <taxon>Lophotrochozoa</taxon>
        <taxon>Mollusca</taxon>
        <taxon>Bivalvia</taxon>
        <taxon>Autobranchia</taxon>
        <taxon>Pteriomorphia</taxon>
        <taxon>Ostreida</taxon>
        <taxon>Ostreoidea</taxon>
        <taxon>Ostreidae</taxon>
        <taxon>Crassostrea</taxon>
    </lineage>
</organism>
<dbReference type="GeneID" id="111115414"/>
<protein>
    <submittedName>
        <fullName evidence="4">Uncharacterized protein LOC111115414</fullName>
    </submittedName>
</protein>
<gene>
    <name evidence="4" type="primary">LOC111115414</name>
</gene>
<feature type="compositionally biased region" description="Polar residues" evidence="1">
    <location>
        <begin position="253"/>
        <end position="266"/>
    </location>
</feature>
<proteinExistence type="predicted"/>